<reference evidence="1" key="1">
    <citation type="submission" date="2018-02" db="EMBL/GenBank/DDBJ databases">
        <title>Rhizophora mucronata_Transcriptome.</title>
        <authorList>
            <person name="Meera S.P."/>
            <person name="Sreeshan A."/>
            <person name="Augustine A."/>
        </authorList>
    </citation>
    <scope>NUCLEOTIDE SEQUENCE</scope>
    <source>
        <tissue evidence="1">Leaf</tissue>
    </source>
</reference>
<proteinExistence type="predicted"/>
<protein>
    <submittedName>
        <fullName evidence="1">Uncharacterized protein</fullName>
    </submittedName>
</protein>
<organism evidence="1">
    <name type="scientific">Rhizophora mucronata</name>
    <name type="common">Asiatic mangrove</name>
    <dbReference type="NCBI Taxonomy" id="61149"/>
    <lineage>
        <taxon>Eukaryota</taxon>
        <taxon>Viridiplantae</taxon>
        <taxon>Streptophyta</taxon>
        <taxon>Embryophyta</taxon>
        <taxon>Tracheophyta</taxon>
        <taxon>Spermatophyta</taxon>
        <taxon>Magnoliopsida</taxon>
        <taxon>eudicotyledons</taxon>
        <taxon>Gunneridae</taxon>
        <taxon>Pentapetalae</taxon>
        <taxon>rosids</taxon>
        <taxon>fabids</taxon>
        <taxon>Malpighiales</taxon>
        <taxon>Rhizophoraceae</taxon>
        <taxon>Rhizophora</taxon>
    </lineage>
</organism>
<sequence>MVAICKSSATSHGSRESGSDLVHFLDVNLYFLNIHLFNGLTYTSRICIYINPHFYAFVINMCAYTGE</sequence>
<dbReference type="AlphaFoldDB" id="A0A2P2QE61"/>
<dbReference type="EMBL" id="GGEC01084762">
    <property type="protein sequence ID" value="MBX65246.1"/>
    <property type="molecule type" value="Transcribed_RNA"/>
</dbReference>
<accession>A0A2P2QE61</accession>
<evidence type="ECO:0000313" key="1">
    <source>
        <dbReference type="EMBL" id="MBX65246.1"/>
    </source>
</evidence>
<name>A0A2P2QE61_RHIMU</name>